<feature type="compositionally biased region" description="Low complexity" evidence="1">
    <location>
        <begin position="563"/>
        <end position="572"/>
    </location>
</feature>
<evidence type="ECO:0000256" key="2">
    <source>
        <dbReference type="SAM" id="SignalP"/>
    </source>
</evidence>
<dbReference type="GO" id="GO:0016805">
    <property type="term" value="F:dipeptidase activity"/>
    <property type="evidence" value="ECO:0007669"/>
    <property type="project" value="TreeGrafter"/>
</dbReference>
<evidence type="ECO:0000313" key="4">
    <source>
        <dbReference type="EMBL" id="MBD2699067.1"/>
    </source>
</evidence>
<dbReference type="PANTHER" id="PTHR30575:SF0">
    <property type="entry name" value="XAA-ARG DIPEPTIDASE"/>
    <property type="match status" value="1"/>
</dbReference>
<dbReference type="AlphaFoldDB" id="A0A926XSQ9"/>
<dbReference type="Gene3D" id="3.40.630.10">
    <property type="entry name" value="Zn peptidases"/>
    <property type="match status" value="2"/>
</dbReference>
<reference evidence="4" key="1">
    <citation type="submission" date="2020-09" db="EMBL/GenBank/DDBJ databases">
        <authorList>
            <person name="Kim M.K."/>
        </authorList>
    </citation>
    <scope>NUCLEOTIDE SEQUENCE</scope>
    <source>
        <strain evidence="4">BT702</strain>
    </source>
</reference>
<dbReference type="Gene3D" id="3.30.70.360">
    <property type="match status" value="1"/>
</dbReference>
<feature type="signal peptide" evidence="2">
    <location>
        <begin position="1"/>
        <end position="17"/>
    </location>
</feature>
<feature type="compositionally biased region" description="Basic and acidic residues" evidence="1">
    <location>
        <begin position="546"/>
        <end position="562"/>
    </location>
</feature>
<dbReference type="SUPFAM" id="SSF55031">
    <property type="entry name" value="Bacterial exopeptidase dimerisation domain"/>
    <property type="match status" value="1"/>
</dbReference>
<keyword evidence="2" id="KW-0732">Signal</keyword>
<dbReference type="Proteomes" id="UP000598820">
    <property type="component" value="Unassembled WGS sequence"/>
</dbReference>
<keyword evidence="5" id="KW-1185">Reference proteome</keyword>
<dbReference type="Pfam" id="PF07687">
    <property type="entry name" value="M20_dimer"/>
    <property type="match status" value="1"/>
</dbReference>
<evidence type="ECO:0000259" key="3">
    <source>
        <dbReference type="Pfam" id="PF07687"/>
    </source>
</evidence>
<feature type="chain" id="PRO_5037044335" evidence="2">
    <location>
        <begin position="18"/>
        <end position="572"/>
    </location>
</feature>
<comment type="caution">
    <text evidence="4">The sequence shown here is derived from an EMBL/GenBank/DDBJ whole genome shotgun (WGS) entry which is preliminary data.</text>
</comment>
<dbReference type="GO" id="GO:0005737">
    <property type="term" value="C:cytoplasm"/>
    <property type="evidence" value="ECO:0007669"/>
    <property type="project" value="TreeGrafter"/>
</dbReference>
<protein>
    <submittedName>
        <fullName evidence="4">Amidohydrolase</fullName>
    </submittedName>
</protein>
<dbReference type="InterPro" id="IPR052030">
    <property type="entry name" value="Peptidase_M20/M20A_hydrolases"/>
</dbReference>
<dbReference type="EMBL" id="JACWZY010000001">
    <property type="protein sequence ID" value="MBD2699067.1"/>
    <property type="molecule type" value="Genomic_DNA"/>
</dbReference>
<dbReference type="GO" id="GO:0071713">
    <property type="term" value="F:para-aminobenzoyl-glutamate hydrolase activity"/>
    <property type="evidence" value="ECO:0007669"/>
    <property type="project" value="TreeGrafter"/>
</dbReference>
<gene>
    <name evidence="4" type="ORF">IC229_00345</name>
</gene>
<sequence>MKRLLLLFLLLPTFCLAQSKKSSKQAGSSDRIDKLKAEAVAAVEANSKMAQQINDMLFSFSELGFQEEESFKYLTELLEKEGFKVQKGIANIPTAWIATWGSGKPLIAIGSDIDCIPKASQKPGVAYKDPIVEGAPGHGEGHNSGQALNIVAVLAVKKLMEREKIPGTLMLWPGVAEELVGTKAFYVRDGYFKDVDACIFTHVGNNLGVSWGDNGNNGLVSVKFNFEGQAAHAAGAPWRGRSALDAVELMNIGWNFRREHLELTQRSHYVIPDGGDQPNVVPSKAAVWYYFRERTYPKIKKLFETGVKIAEGAAMMTDTKFTYEILGSAWPVHTNKVIAAAAYDNIKKVGLPTWSEEDQLLARASQIELVAPKIDGLATKLDSMGMPTSSAPVVMMGGQAMTPMGGGSDDIADISWSLPTIVLRYPSNIPGLPGHHWANAISMATPIAHKGVVYGAKAEAMTLLDLLMKPEIIKEAWTYYKDEQTKDIKYEPLISPKEQPAIYLNKKIMAEFKPKLEKFYYDPSKNKTYLEQLGITYPTLRDDQREAVKKQLEKDKAKEKSSAAKVSSSRSE</sequence>
<evidence type="ECO:0000256" key="1">
    <source>
        <dbReference type="SAM" id="MobiDB-lite"/>
    </source>
</evidence>
<dbReference type="NCBIfam" id="TIGR01891">
    <property type="entry name" value="amidohydrolases"/>
    <property type="match status" value="1"/>
</dbReference>
<organism evidence="4 5">
    <name type="scientific">Spirosoma profusum</name>
    <dbReference type="NCBI Taxonomy" id="2771354"/>
    <lineage>
        <taxon>Bacteria</taxon>
        <taxon>Pseudomonadati</taxon>
        <taxon>Bacteroidota</taxon>
        <taxon>Cytophagia</taxon>
        <taxon>Cytophagales</taxon>
        <taxon>Cytophagaceae</taxon>
        <taxon>Spirosoma</taxon>
    </lineage>
</organism>
<accession>A0A926XSQ9</accession>
<dbReference type="PANTHER" id="PTHR30575">
    <property type="entry name" value="PEPTIDASE M20"/>
    <property type="match status" value="1"/>
</dbReference>
<dbReference type="GO" id="GO:0046657">
    <property type="term" value="P:folic acid catabolic process"/>
    <property type="evidence" value="ECO:0007669"/>
    <property type="project" value="TreeGrafter"/>
</dbReference>
<proteinExistence type="predicted"/>
<feature type="domain" description="Peptidase M20 dimerisation" evidence="3">
    <location>
        <begin position="214"/>
        <end position="304"/>
    </location>
</feature>
<dbReference type="SUPFAM" id="SSF53187">
    <property type="entry name" value="Zn-dependent exopeptidases"/>
    <property type="match status" value="1"/>
</dbReference>
<feature type="region of interest" description="Disordered" evidence="1">
    <location>
        <begin position="546"/>
        <end position="572"/>
    </location>
</feature>
<name>A0A926XSQ9_9BACT</name>
<dbReference type="InterPro" id="IPR011650">
    <property type="entry name" value="Peptidase_M20_dimer"/>
</dbReference>
<dbReference type="RefSeq" id="WP_190884932.1">
    <property type="nucleotide sequence ID" value="NZ_JACWZY010000001.1"/>
</dbReference>
<dbReference type="InterPro" id="IPR036264">
    <property type="entry name" value="Bact_exopeptidase_dim_dom"/>
</dbReference>
<dbReference type="InterPro" id="IPR017439">
    <property type="entry name" value="Amidohydrolase"/>
</dbReference>
<evidence type="ECO:0000313" key="5">
    <source>
        <dbReference type="Proteomes" id="UP000598820"/>
    </source>
</evidence>